<protein>
    <submittedName>
        <fullName evidence="1">Uncharacterized protein</fullName>
    </submittedName>
</protein>
<sequence length="140" mass="14955">MRASPSTRAAPARRGAVRVFCVAPKPTPSGETVSAPRALLAAGLAVASSLTLLASPFPAHAVRPGTNVEADAATSPLIQSLLKKSAENKQANDDERKKAYYKKAFREYFEYEGGDARASAARGITPETRAEIQKWLEANK</sequence>
<dbReference type="PANTHER" id="PTHR36327:SF1">
    <property type="entry name" value="OS03G0731100 PROTEIN"/>
    <property type="match status" value="1"/>
</dbReference>
<proteinExistence type="predicted"/>
<name>A0A835XV20_9CHLO</name>
<reference evidence="1" key="1">
    <citation type="journal article" date="2020" name="bioRxiv">
        <title>Comparative genomics of Chlamydomonas.</title>
        <authorList>
            <person name="Craig R.J."/>
            <person name="Hasan A.R."/>
            <person name="Ness R.W."/>
            <person name="Keightley P.D."/>
        </authorList>
    </citation>
    <scope>NUCLEOTIDE SEQUENCE</scope>
    <source>
        <strain evidence="1">CCAP 11/70</strain>
    </source>
</reference>
<dbReference type="OrthoDB" id="544623at2759"/>
<comment type="caution">
    <text evidence="1">The sequence shown here is derived from an EMBL/GenBank/DDBJ whole genome shotgun (WGS) entry which is preliminary data.</text>
</comment>
<evidence type="ECO:0000313" key="1">
    <source>
        <dbReference type="EMBL" id="KAG2489548.1"/>
    </source>
</evidence>
<dbReference type="PANTHER" id="PTHR36327">
    <property type="entry name" value="UNNAMED PRODUCT"/>
    <property type="match status" value="1"/>
</dbReference>
<dbReference type="AlphaFoldDB" id="A0A835XV20"/>
<accession>A0A835XV20</accession>
<dbReference type="EMBL" id="JAEHOE010000072">
    <property type="protein sequence ID" value="KAG2489548.1"/>
    <property type="molecule type" value="Genomic_DNA"/>
</dbReference>
<dbReference type="Proteomes" id="UP000612055">
    <property type="component" value="Unassembled WGS sequence"/>
</dbReference>
<gene>
    <name evidence="1" type="ORF">HYH03_011999</name>
</gene>
<evidence type="ECO:0000313" key="2">
    <source>
        <dbReference type="Proteomes" id="UP000612055"/>
    </source>
</evidence>
<organism evidence="1 2">
    <name type="scientific">Edaphochlamys debaryana</name>
    <dbReference type="NCBI Taxonomy" id="47281"/>
    <lineage>
        <taxon>Eukaryota</taxon>
        <taxon>Viridiplantae</taxon>
        <taxon>Chlorophyta</taxon>
        <taxon>core chlorophytes</taxon>
        <taxon>Chlorophyceae</taxon>
        <taxon>CS clade</taxon>
        <taxon>Chlamydomonadales</taxon>
        <taxon>Chlamydomonadales incertae sedis</taxon>
        <taxon>Edaphochlamys</taxon>
    </lineage>
</organism>
<keyword evidence="2" id="KW-1185">Reference proteome</keyword>